<dbReference type="GO" id="GO:0005634">
    <property type="term" value="C:nucleus"/>
    <property type="evidence" value="ECO:0007669"/>
    <property type="project" value="UniProtKB-SubCell"/>
</dbReference>
<dbReference type="AlphaFoldDB" id="A0A8S9YMS1"/>
<dbReference type="GO" id="GO:0000978">
    <property type="term" value="F:RNA polymerase II cis-regulatory region sequence-specific DNA binding"/>
    <property type="evidence" value="ECO:0007669"/>
    <property type="project" value="TreeGrafter"/>
</dbReference>
<dbReference type="InterPro" id="IPR020479">
    <property type="entry name" value="HD_metazoa"/>
</dbReference>
<dbReference type="PANTHER" id="PTHR45664">
    <property type="entry name" value="PROTEIN ZERKNUELLT 1-RELATED"/>
    <property type="match status" value="1"/>
</dbReference>
<dbReference type="EMBL" id="JTDE01003319">
    <property type="protein sequence ID" value="KAF7256189.1"/>
    <property type="molecule type" value="Genomic_DNA"/>
</dbReference>
<dbReference type="PROSITE" id="PS50071">
    <property type="entry name" value="HOMEOBOX_2"/>
    <property type="match status" value="1"/>
</dbReference>
<keyword evidence="1 4" id="KW-0238">DNA-binding</keyword>
<feature type="domain" description="Homeobox" evidence="7">
    <location>
        <begin position="104"/>
        <end position="164"/>
    </location>
</feature>
<evidence type="ECO:0000256" key="2">
    <source>
        <dbReference type="ARBA" id="ARBA00023155"/>
    </source>
</evidence>
<dbReference type="SMART" id="SM00389">
    <property type="entry name" value="HOX"/>
    <property type="match status" value="1"/>
</dbReference>
<feature type="compositionally biased region" description="Basic and acidic residues" evidence="6">
    <location>
        <begin position="91"/>
        <end position="104"/>
    </location>
</feature>
<proteinExistence type="predicted"/>
<dbReference type="GO" id="GO:0000981">
    <property type="term" value="F:DNA-binding transcription factor activity, RNA polymerase II-specific"/>
    <property type="evidence" value="ECO:0007669"/>
    <property type="project" value="InterPro"/>
</dbReference>
<keyword evidence="2 4" id="KW-0371">Homeobox</keyword>
<dbReference type="PANTHER" id="PTHR45664:SF12">
    <property type="entry name" value="PANCREAS_DUODENUM HOMEOBOX PROTEIN 1"/>
    <property type="match status" value="1"/>
</dbReference>
<comment type="caution">
    <text evidence="8">The sequence shown here is derived from an EMBL/GenBank/DDBJ whole genome shotgun (WGS) entry which is preliminary data.</text>
</comment>
<evidence type="ECO:0000256" key="5">
    <source>
        <dbReference type="RuleBase" id="RU000682"/>
    </source>
</evidence>
<name>A0A8S9YMS1_9TREM</name>
<keyword evidence="9" id="KW-1185">Reference proteome</keyword>
<evidence type="ECO:0000256" key="3">
    <source>
        <dbReference type="ARBA" id="ARBA00023242"/>
    </source>
</evidence>
<feature type="region of interest" description="Disordered" evidence="6">
    <location>
        <begin position="88"/>
        <end position="107"/>
    </location>
</feature>
<dbReference type="Pfam" id="PF00046">
    <property type="entry name" value="Homeodomain"/>
    <property type="match status" value="1"/>
</dbReference>
<gene>
    <name evidence="8" type="ORF">EG68_06918</name>
</gene>
<dbReference type="InterPro" id="IPR009057">
    <property type="entry name" value="Homeodomain-like_sf"/>
</dbReference>
<protein>
    <recommendedName>
        <fullName evidence="7">Homeobox domain-containing protein</fullName>
    </recommendedName>
</protein>
<dbReference type="InterPro" id="IPR001356">
    <property type="entry name" value="HD"/>
</dbReference>
<accession>A0A8S9YMS1</accession>
<keyword evidence="3 4" id="KW-0539">Nucleus</keyword>
<evidence type="ECO:0000256" key="6">
    <source>
        <dbReference type="SAM" id="MobiDB-lite"/>
    </source>
</evidence>
<sequence>MPNRLQPRFPPTLIEEQSWLEGQRSLISMSNEDENATVSSFNSVNFIPQEIHNPCWVYDENVLKNEHPPAVNKSITFSEPRLTSLESLEDTDPKVQRDGKECGKSSKRARTAYTQSQLLELEKEFWYSQYLCRPRRIEIASSLNLSEKQIKVWFQNRRMKFKRQKLNGTKEHGPTYSSNWNKDGDTVFTSRCHHSHLRMHGSLNGPEVKWTKPGKLSFVDPYIVASEGQSGVLQSIEELHLKTSTDKPMLTHTFPMEHEIHNSARKRHIILMENSSQAWTTTKQERSRMAVKSETLISDKVKGPSFSDQNDLLTMQLHQTPIGQTSSDTLCVQSPVSGYNYDTDFRNTCISHAEQRQCARANCDRLEPRELCCFVYDNAVTTGLHPVLENTRTTTTESFTKSPLYSPGYCTFCFSSSTQNWMHEFQFNDSLSQTL</sequence>
<dbReference type="InterPro" id="IPR017970">
    <property type="entry name" value="Homeobox_CS"/>
</dbReference>
<dbReference type="SUPFAM" id="SSF46689">
    <property type="entry name" value="Homeodomain-like"/>
    <property type="match status" value="1"/>
</dbReference>
<evidence type="ECO:0000313" key="8">
    <source>
        <dbReference type="EMBL" id="KAF7256189.1"/>
    </source>
</evidence>
<dbReference type="PRINTS" id="PR00024">
    <property type="entry name" value="HOMEOBOX"/>
</dbReference>
<dbReference type="PROSITE" id="PS00027">
    <property type="entry name" value="HOMEOBOX_1"/>
    <property type="match status" value="1"/>
</dbReference>
<evidence type="ECO:0000313" key="9">
    <source>
        <dbReference type="Proteomes" id="UP000822476"/>
    </source>
</evidence>
<evidence type="ECO:0000259" key="7">
    <source>
        <dbReference type="PROSITE" id="PS50071"/>
    </source>
</evidence>
<dbReference type="Proteomes" id="UP000822476">
    <property type="component" value="Unassembled WGS sequence"/>
</dbReference>
<dbReference type="CDD" id="cd00086">
    <property type="entry name" value="homeodomain"/>
    <property type="match status" value="1"/>
</dbReference>
<dbReference type="Gene3D" id="1.10.10.60">
    <property type="entry name" value="Homeodomain-like"/>
    <property type="match status" value="1"/>
</dbReference>
<evidence type="ECO:0000256" key="4">
    <source>
        <dbReference type="PROSITE-ProRule" id="PRU00108"/>
    </source>
</evidence>
<feature type="DNA-binding region" description="Homeobox" evidence="4">
    <location>
        <begin position="106"/>
        <end position="165"/>
    </location>
</feature>
<comment type="subcellular location">
    <subcellularLocation>
        <location evidence="4 5">Nucleus</location>
    </subcellularLocation>
</comment>
<evidence type="ECO:0000256" key="1">
    <source>
        <dbReference type="ARBA" id="ARBA00023125"/>
    </source>
</evidence>
<dbReference type="GO" id="GO:0045944">
    <property type="term" value="P:positive regulation of transcription by RNA polymerase II"/>
    <property type="evidence" value="ECO:0007669"/>
    <property type="project" value="UniProtKB-ARBA"/>
</dbReference>
<reference evidence="8" key="1">
    <citation type="submission" date="2019-07" db="EMBL/GenBank/DDBJ databases">
        <title>Annotation for the trematode Paragonimus miyazaki's.</title>
        <authorList>
            <person name="Choi Y.-J."/>
        </authorList>
    </citation>
    <scope>NUCLEOTIDE SEQUENCE</scope>
    <source>
        <strain evidence="8">Japan</strain>
    </source>
</reference>
<dbReference type="OrthoDB" id="6159439at2759"/>
<organism evidence="8 9">
    <name type="scientific">Paragonimus skrjabini miyazakii</name>
    <dbReference type="NCBI Taxonomy" id="59628"/>
    <lineage>
        <taxon>Eukaryota</taxon>
        <taxon>Metazoa</taxon>
        <taxon>Spiralia</taxon>
        <taxon>Lophotrochozoa</taxon>
        <taxon>Platyhelminthes</taxon>
        <taxon>Trematoda</taxon>
        <taxon>Digenea</taxon>
        <taxon>Plagiorchiida</taxon>
        <taxon>Troglotremata</taxon>
        <taxon>Troglotrematidae</taxon>
        <taxon>Paragonimus</taxon>
    </lineage>
</organism>